<feature type="transmembrane region" description="Helical" evidence="1">
    <location>
        <begin position="508"/>
        <end position="524"/>
    </location>
</feature>
<evidence type="ECO:0000313" key="3">
    <source>
        <dbReference type="Proteomes" id="UP001329825"/>
    </source>
</evidence>
<keyword evidence="1" id="KW-0812">Transmembrane</keyword>
<reference evidence="2 3" key="1">
    <citation type="submission" date="2024-01" db="EMBL/GenBank/DDBJ databases">
        <title>Comparative genomics of Cryptococcus and Kwoniella reveals pathogenesis evolution and contrasting modes of karyotype evolution via chromosome fusion or intercentromeric recombination.</title>
        <authorList>
            <person name="Coelho M.A."/>
            <person name="David-Palma M."/>
            <person name="Shea T."/>
            <person name="Bowers K."/>
            <person name="McGinley-Smith S."/>
            <person name="Mohammad A.W."/>
            <person name="Gnirke A."/>
            <person name="Yurkov A.M."/>
            <person name="Nowrousian M."/>
            <person name="Sun S."/>
            <person name="Cuomo C.A."/>
            <person name="Heitman J."/>
        </authorList>
    </citation>
    <scope>NUCLEOTIDE SEQUENCE [LARGE SCALE GENOMIC DNA]</scope>
    <source>
        <strain evidence="2">CBS 11374</strain>
    </source>
</reference>
<gene>
    <name evidence="2" type="ORF">IL334_001092</name>
</gene>
<feature type="transmembrane region" description="Helical" evidence="1">
    <location>
        <begin position="376"/>
        <end position="394"/>
    </location>
</feature>
<dbReference type="GeneID" id="87953223"/>
<feature type="transmembrane region" description="Helical" evidence="1">
    <location>
        <begin position="536"/>
        <end position="567"/>
    </location>
</feature>
<dbReference type="RefSeq" id="XP_062788903.1">
    <property type="nucleotide sequence ID" value="XM_062932852.1"/>
</dbReference>
<feature type="transmembrane region" description="Helical" evidence="1">
    <location>
        <begin position="463"/>
        <end position="487"/>
    </location>
</feature>
<sequence>MLLQGFMACLIAPTFLGLGVLPVSALTSFEYLQITKYFADAFMPSGSTDLIADVNNKKAVFAEDVKGSIDIIGNIDGRDYTANFLLGLFLGAAQHPSLPSPIGIPVSYNVTAAAVEHNTVSAGIRFELEYPILNTTYPLELEIFITINEQKEISQYDISFKRWAWATDTIVPLLTPYMAQTLGMSNENSTVTLHQFLAFASCSQAMTYCNASNAQFENMSTCLASTAAIPTGEFYRVGENNLACRAIHASLLQLNPDTYCSAMSASASDWCVDRDYTDTVREDHFDEGFLAPKYITPENKKLVQDIWASSINSKLDPLLEISMSTQNIHSWDATFYATLTFVYFIFYYFFAKVTDLLFARFNRAYKDLPRELQKNVTMYLLTIVFTTIALALQLVGSPGFKGEWHYCETRCTRLAAVLTVALYIFELIFRFNMRLPLIAHHILTIFAVSLAVTAVEYTQHPGYMLSGIIWLFQATTEQPTFVGLMGYRLKWRRETVATILKISSIQTFVFKAASALALLVYWGLHQNVHYNSIDLVWSIFVWIIAIGLFMTQIWGSYVTYIIGVNILKKRRPSHPIRLESTDSSTFDLEKAQPVRSEQSSKASTPSDMVPLGYVTSATQNINISMSTFSSSIGLIPTEQQTVRYE</sequence>
<organism evidence="2 3">
    <name type="scientific">Kwoniella shivajii</name>
    <dbReference type="NCBI Taxonomy" id="564305"/>
    <lineage>
        <taxon>Eukaryota</taxon>
        <taxon>Fungi</taxon>
        <taxon>Dikarya</taxon>
        <taxon>Basidiomycota</taxon>
        <taxon>Agaricomycotina</taxon>
        <taxon>Tremellomycetes</taxon>
        <taxon>Tremellales</taxon>
        <taxon>Cryptococcaceae</taxon>
        <taxon>Kwoniella</taxon>
    </lineage>
</organism>
<evidence type="ECO:0000313" key="2">
    <source>
        <dbReference type="EMBL" id="WRT64163.1"/>
    </source>
</evidence>
<keyword evidence="3" id="KW-1185">Reference proteome</keyword>
<dbReference type="Proteomes" id="UP001329825">
    <property type="component" value="Chromosome 1"/>
</dbReference>
<keyword evidence="1" id="KW-0472">Membrane</keyword>
<feature type="transmembrane region" description="Helical" evidence="1">
    <location>
        <begin position="333"/>
        <end position="350"/>
    </location>
</feature>
<feature type="transmembrane region" description="Helical" evidence="1">
    <location>
        <begin position="414"/>
        <end position="431"/>
    </location>
</feature>
<feature type="transmembrane region" description="Helical" evidence="1">
    <location>
        <begin position="438"/>
        <end position="457"/>
    </location>
</feature>
<accession>A0ABZ1CQZ1</accession>
<dbReference type="EMBL" id="CP141881">
    <property type="protein sequence ID" value="WRT64163.1"/>
    <property type="molecule type" value="Genomic_DNA"/>
</dbReference>
<proteinExistence type="predicted"/>
<name>A0ABZ1CQZ1_9TREE</name>
<keyword evidence="1" id="KW-1133">Transmembrane helix</keyword>
<protein>
    <submittedName>
        <fullName evidence="2">Uncharacterized protein</fullName>
    </submittedName>
</protein>
<evidence type="ECO:0000256" key="1">
    <source>
        <dbReference type="SAM" id="Phobius"/>
    </source>
</evidence>